<sequence>MISKYLGEFIKDIEKNDLRLSLWKGDVKWTNLEMKTEALDFLDLPVEIKSGFIGELCINLPWKDLGRKPTKISIKNVFVVVCPRAEVHYDEEAYKQRAIELKRQRLKAIEEKDAKKEKELHEQEDTSVMSNLMNKVIRNFELRIDEIHIRYEDHSSDPKHPFCGGVCLHSIIVSPNKENASEEAEGSAKPVQHNGVFTKDILIDRFGVYWDSDSKYQVNTSNVIALTRDMEYAFARPAGDVSKLPVPTHFIVHPLSLDVLLHIDIRGVELRKPTPEQAALSAMKELGWNQEVLVNQKFMKAYAKIKRDGIRGRSEKEETELFIAKFKEKYPKFCSSVNLQFAAEFAALCWKYANTASPIVVASATLPQLTVTVLQSQIRDAATLLANLSLQSKRAQQSFDRPEKSVAKAPRAWWRYAIQCVKKQAREKRVSTSWEDYLRFKKQRNEYIVLYKRSIHAQGYQSLKKDKKAQRRKQELEDLFSLENTVLFRKMARMEIEREGGIDSSESSSEEELRAELYKDVEVSDEDMNPWEGGQPRDVVLSADFMLGSAQVVLKREEEKLVDVILERVCVQAYKRKEYAELWFMMDDVKVLDSSPFKTRYKEIVVVNKAAATAVATPRDDEEAEGANTSILPANFRGAATRPFLQGHVELPALDNRSDVRVQAQVQSLDVVVNVEWLLELVKFLVPSNAVNMSAYEEKAYNLVTALRNGDANVASTIMKNRGFSLDVSLQPINVIIPDSCSAHRSKTNLLLCQLGEIAVTSRPRQPVADASLVTPQDAYNSIDVAIHDVAIGFVGGRVFASHARESNLVTRGFEDTLLVKPFDVDMKVGLCLVNEVRSASMTLDVAVRPIVLNVTRTVISMAMGWAVPILTSFASKQKELDLDVLSLLLLPKQLLFSCIEYDGSIIAADHDTKAWADSPDRLHRTLYKVLNASQASAQGETQALSPTVPPARMTATASLEEEHAHGVVHLSYEDLVLLQYKPSMAIHLTVEKVAVEVFHPADAQKKLLALELDALTMDYLDHMYDMDIALKVPSFSLVDYACPASGEGRLLAGSSDPAAPFLSVRFASIVSFNASAVVQALPLFDSLPSFPALSGDSAATPATEKAPAPRSPHAQEFALDLQVRLHSLTADLMTDACARVATLSLERLGVAFSQGASSHIAASLHNITLTDATPGCGRYPSVLRVSELDEADETDFFRADLYLASATDAFSLTDTSITCSIKAPVLTLRARFLQELLAYLDHGCIHTLLSAPASQPAAAVAPAGTIHSSALRAVSSVFRSLVEGNVLKVSASSSSLLLPKVHVALQNLVVLIPSSSESEELLRFELGKLDAENDESAQGSSRLSLHIDGMNAVTAYHMEGDASPAKDALTKQYVLNNLRVHCCVELSTALSVRVGVTPVHVTVNQHQLEFIAHRLLRNFSETAQMVYPEVVAVSETAVSETPAKEVTVSETPAKEVTVGETPAEETAVSEVQTEDNSVQNAPTEAPANEATAASTVAAISCPEVRVEVVLEAVKLELLREDGGYSSETEIDLSACGTNAKSVTVLGLNRFLLFCGLTQRDLTVGLELGSVELEDSRKEAVVDALLKRPVRIGDECESALSVLCRLDEEVTVRAEICRLRMFVAPLFAELLSIVASLSSTLASPVEPAEEPEEKAEKPEEGTEQGIALPPFLAALLPHVHVTVAITPISLFLPSSFTAISSLLLLSLSPSLSLSFSPQLDIAAALALTDVRVAQATAQDLSPYRDYLDVMQSWTLLCDVACKDAFHTISASVSSPKPLQLAMGYRDVLIALKCAEEFTKLLKANQTESVSTTPATQNAAVPVIALPLLVSAESRLAVTVSLQLPSLQLEVINDIGVAELPFVQLALTDITASASLDAQLLLLLQFSLAAEFYNHALIAWEPLVEPWSVLAQVTQKDVRGERSMGGEAPCQSTCTLQAENMLNVNVSHAFVLASLQLLHDLEAVQTHAAHTESGYYIYVDNELGQDVVFEVVFDGGFGSQVKKIRKDWEAVEQKEKTLLKRGLLLMSSTQPSQPSPFQQSSSQLVSVELYSVEPFLRVVSASADGPVSTSVEGSIQWCEDALGVFACSLDTPEGRVPAFFSACDENSASAWRALQAHSTVSAAAPSEETLLVPAHSTRRSSLPAHPSLPALHSAESYNQRIVSLSIPECAAIEFCCDAEAELPFSVHSSEGAYRYDVLVSVTNKEGIRCITVSSLLAVRNFACFPLLCRFVEDVPREGCQVDVKQTQKKQVNLEDDTNNVFGVAVGSNNAAFDIKTPGVAIRRFADSAEGFTELKQNGVMYDPAPWRMKGRLEIRGPQPDALVCSVSERDITSLNLRRACVNVGSAEHPQYCLLRVKHYVVRSEHLESIAHAPEGKKTSDILAQVERETVEDVFGAYEQQRSVFSIECVPVLVLRNLLPMPLEYRVLRRDGELRGVEAG</sequence>
<dbReference type="GO" id="GO:0006623">
    <property type="term" value="P:protein targeting to vacuole"/>
    <property type="evidence" value="ECO:0007669"/>
    <property type="project" value="TreeGrafter"/>
</dbReference>
<dbReference type="OrthoDB" id="428159at2759"/>
<feature type="compositionally biased region" description="Polar residues" evidence="4">
    <location>
        <begin position="1470"/>
        <end position="1480"/>
    </location>
</feature>
<comment type="similarity">
    <text evidence="1">Belongs to the VPS13 family.</text>
</comment>
<organism evidence="6 7">
    <name type="scientific">Blastocystis sp. subtype 1 (strain ATCC 50177 / NandII)</name>
    <dbReference type="NCBI Taxonomy" id="478820"/>
    <lineage>
        <taxon>Eukaryota</taxon>
        <taxon>Sar</taxon>
        <taxon>Stramenopiles</taxon>
        <taxon>Bigyra</taxon>
        <taxon>Opalozoa</taxon>
        <taxon>Opalinata</taxon>
        <taxon>Blastocystidae</taxon>
        <taxon>Blastocystis</taxon>
    </lineage>
</organism>
<dbReference type="InterPro" id="IPR026847">
    <property type="entry name" value="VPS13"/>
</dbReference>
<evidence type="ECO:0000256" key="2">
    <source>
        <dbReference type="ARBA" id="ARBA00022448"/>
    </source>
</evidence>
<evidence type="ECO:0000256" key="1">
    <source>
        <dbReference type="ARBA" id="ARBA00006545"/>
    </source>
</evidence>
<dbReference type="EMBL" id="LXWW01000010">
    <property type="protein sequence ID" value="OAO18022.1"/>
    <property type="molecule type" value="Genomic_DNA"/>
</dbReference>
<protein>
    <submittedName>
        <fullName evidence="6">Vacuolar protein sorting-associated protein 13 family protein</fullName>
    </submittedName>
</protein>
<comment type="caution">
    <text evidence="6">The sequence shown here is derived from an EMBL/GenBank/DDBJ whole genome shotgun (WGS) entry which is preliminary data.</text>
</comment>
<dbReference type="PANTHER" id="PTHR16166">
    <property type="entry name" value="VACUOLAR PROTEIN SORTING-ASSOCIATED PROTEIN VPS13"/>
    <property type="match status" value="1"/>
</dbReference>
<keyword evidence="2" id="KW-0813">Transport</keyword>
<dbReference type="Pfam" id="PF12624">
    <property type="entry name" value="VPS13_N"/>
    <property type="match status" value="1"/>
</dbReference>
<evidence type="ECO:0000259" key="5">
    <source>
        <dbReference type="Pfam" id="PF12624"/>
    </source>
</evidence>
<evidence type="ECO:0000256" key="4">
    <source>
        <dbReference type="SAM" id="MobiDB-lite"/>
    </source>
</evidence>
<dbReference type="Proteomes" id="UP000078348">
    <property type="component" value="Unassembled WGS sequence"/>
</dbReference>
<keyword evidence="7" id="KW-1185">Reference proteome</keyword>
<feature type="compositionally biased region" description="Low complexity" evidence="4">
    <location>
        <begin position="1481"/>
        <end position="1490"/>
    </location>
</feature>
<proteinExistence type="inferred from homology"/>
<accession>A0A196SPB6</accession>
<feature type="region of interest" description="Disordered" evidence="4">
    <location>
        <begin position="1452"/>
        <end position="1490"/>
    </location>
</feature>
<feature type="coiled-coil region" evidence="3">
    <location>
        <begin position="98"/>
        <end position="126"/>
    </location>
</feature>
<dbReference type="STRING" id="478820.A0A196SPB6"/>
<feature type="domain" description="Chorein N-terminal" evidence="5">
    <location>
        <begin position="2"/>
        <end position="503"/>
    </location>
</feature>
<name>A0A196SPB6_BLAHN</name>
<dbReference type="PANTHER" id="PTHR16166:SF93">
    <property type="entry name" value="INTERMEMBRANE LIPID TRANSFER PROTEIN VPS13"/>
    <property type="match status" value="1"/>
</dbReference>
<reference evidence="6 7" key="1">
    <citation type="submission" date="2016-05" db="EMBL/GenBank/DDBJ databases">
        <title>Nuclear genome of Blastocystis sp. subtype 1 NandII.</title>
        <authorList>
            <person name="Gentekaki E."/>
            <person name="Curtis B."/>
            <person name="Stairs C."/>
            <person name="Eme L."/>
            <person name="Herman E."/>
            <person name="Klimes V."/>
            <person name="Arias M.C."/>
            <person name="Elias M."/>
            <person name="Hilliou F."/>
            <person name="Klute M."/>
            <person name="Malik S.-B."/>
            <person name="Pightling A."/>
            <person name="Rachubinski R."/>
            <person name="Salas D."/>
            <person name="Schlacht A."/>
            <person name="Suga H."/>
            <person name="Archibald J."/>
            <person name="Ball S.G."/>
            <person name="Clark G."/>
            <person name="Dacks J."/>
            <person name="Van Der Giezen M."/>
            <person name="Tsaousis A."/>
            <person name="Roger A."/>
        </authorList>
    </citation>
    <scope>NUCLEOTIDE SEQUENCE [LARGE SCALE GENOMIC DNA]</scope>
    <source>
        <strain evidence="7">ATCC 50177 / NandII</strain>
    </source>
</reference>
<dbReference type="InterPro" id="IPR026854">
    <property type="entry name" value="VPS13_N"/>
</dbReference>
<dbReference type="GO" id="GO:0045053">
    <property type="term" value="P:protein retention in Golgi apparatus"/>
    <property type="evidence" value="ECO:0007669"/>
    <property type="project" value="TreeGrafter"/>
</dbReference>
<evidence type="ECO:0000256" key="3">
    <source>
        <dbReference type="SAM" id="Coils"/>
    </source>
</evidence>
<keyword evidence="3" id="KW-0175">Coiled coil</keyword>
<evidence type="ECO:0000313" key="6">
    <source>
        <dbReference type="EMBL" id="OAO18022.1"/>
    </source>
</evidence>
<gene>
    <name evidence="6" type="ORF">AV274_0220</name>
</gene>
<evidence type="ECO:0000313" key="7">
    <source>
        <dbReference type="Proteomes" id="UP000078348"/>
    </source>
</evidence>